<dbReference type="InterPro" id="IPR004597">
    <property type="entry name" value="Tag"/>
</dbReference>
<dbReference type="GO" id="GO:0006284">
    <property type="term" value="P:base-excision repair"/>
    <property type="evidence" value="ECO:0007669"/>
    <property type="project" value="InterPro"/>
</dbReference>
<dbReference type="AlphaFoldDB" id="A0AA95GJG9"/>
<sequence>MTLIRCHWVTTDEEYIAYHDKEWGKAEKDSQRLFEMLCLEGQQAGLSWYTILKKRAGYRDCFYQFDPVLIAKMTQQDVDRLMQEPRIVRNRMKINAIITNAQAYLTMIQSGEDFSQFLWQFVDGKTQINHWQHQSEIPTDTVISKHLSLALKKRGFKFVGSTICYAFMQATGMVNDHLSNCICRQKKTSNKNIIMINL</sequence>
<keyword evidence="10" id="KW-0326">Glycosidase</keyword>
<evidence type="ECO:0000313" key="10">
    <source>
        <dbReference type="EMBL" id="WGL95516.1"/>
    </source>
</evidence>
<evidence type="ECO:0000256" key="7">
    <source>
        <dbReference type="ARBA" id="ARBA00057608"/>
    </source>
</evidence>
<keyword evidence="1 9" id="KW-0479">Metal-binding</keyword>
<gene>
    <name evidence="10" type="ORF">QE207_02485</name>
</gene>
<protein>
    <recommendedName>
        <fullName evidence="8">DNA-3-methyladenine glycosylase I</fullName>
        <ecNumber evidence="8">3.2.2.20</ecNumber>
    </recommendedName>
</protein>
<accession>A0AA95GJG9</accession>
<dbReference type="InterPro" id="IPR052891">
    <property type="entry name" value="DNA-3mA_glycosylase"/>
</dbReference>
<dbReference type="NCBIfam" id="TIGR00624">
    <property type="entry name" value="tag"/>
    <property type="match status" value="1"/>
</dbReference>
<dbReference type="SUPFAM" id="SSF48150">
    <property type="entry name" value="DNA-glycosylase"/>
    <property type="match status" value="1"/>
</dbReference>
<feature type="binding site" evidence="9">
    <location>
        <position position="6"/>
    </location>
    <ligand>
        <name>Zn(2+)</name>
        <dbReference type="ChEBI" id="CHEBI:29105"/>
    </ligand>
</feature>
<keyword evidence="4 9" id="KW-0862">Zinc</keyword>
<feature type="binding site" evidence="9">
    <location>
        <position position="19"/>
    </location>
    <ligand>
        <name>Zn(2+)</name>
        <dbReference type="ChEBI" id="CHEBI:29105"/>
    </ligand>
</feature>
<dbReference type="Gene3D" id="1.10.340.30">
    <property type="entry name" value="Hypothetical protein, domain 2"/>
    <property type="match status" value="1"/>
</dbReference>
<dbReference type="EC" id="3.2.2.20" evidence="8"/>
<dbReference type="PANTHER" id="PTHR30037:SF4">
    <property type="entry name" value="DNA-3-METHYLADENINE GLYCOSYLASE I"/>
    <property type="match status" value="1"/>
</dbReference>
<evidence type="ECO:0000256" key="8">
    <source>
        <dbReference type="ARBA" id="ARBA00066766"/>
    </source>
</evidence>
<dbReference type="InterPro" id="IPR005019">
    <property type="entry name" value="Adenine_glyco"/>
</dbReference>
<evidence type="ECO:0000256" key="2">
    <source>
        <dbReference type="ARBA" id="ARBA00022763"/>
    </source>
</evidence>
<evidence type="ECO:0000256" key="9">
    <source>
        <dbReference type="PIRSR" id="PIRSR604597-1"/>
    </source>
</evidence>
<keyword evidence="2" id="KW-0227">DNA damage</keyword>
<dbReference type="PANTHER" id="PTHR30037">
    <property type="entry name" value="DNA-3-METHYLADENINE GLYCOSYLASE 1"/>
    <property type="match status" value="1"/>
</dbReference>
<dbReference type="GO" id="GO:0046872">
    <property type="term" value="F:metal ion binding"/>
    <property type="evidence" value="ECO:0007669"/>
    <property type="project" value="UniProtKB-KW"/>
</dbReference>
<dbReference type="Pfam" id="PF03352">
    <property type="entry name" value="Adenine_glyco"/>
    <property type="match status" value="1"/>
</dbReference>
<name>A0AA95GJG9_9GAMM</name>
<dbReference type="GO" id="GO:0008725">
    <property type="term" value="F:DNA-3-methyladenine glycosylase activity"/>
    <property type="evidence" value="ECO:0007669"/>
    <property type="project" value="UniProtKB-EC"/>
</dbReference>
<feature type="binding site" evidence="9">
    <location>
        <position position="181"/>
    </location>
    <ligand>
        <name>Zn(2+)</name>
        <dbReference type="ChEBI" id="CHEBI:29105"/>
    </ligand>
</feature>
<evidence type="ECO:0000256" key="4">
    <source>
        <dbReference type="ARBA" id="ARBA00022833"/>
    </source>
</evidence>
<evidence type="ECO:0000256" key="6">
    <source>
        <dbReference type="ARBA" id="ARBA00052558"/>
    </source>
</evidence>
<dbReference type="EMBL" id="CP123498">
    <property type="protein sequence ID" value="WGL95516.1"/>
    <property type="molecule type" value="Genomic_DNA"/>
</dbReference>
<dbReference type="RefSeq" id="WP_280629424.1">
    <property type="nucleotide sequence ID" value="NZ_CP123498.1"/>
</dbReference>
<proteinExistence type="predicted"/>
<organism evidence="10 11">
    <name type="scientific">Arsenophonus nasoniae</name>
    <name type="common">son-killer infecting Nasonia vitripennis</name>
    <dbReference type="NCBI Taxonomy" id="638"/>
    <lineage>
        <taxon>Bacteria</taxon>
        <taxon>Pseudomonadati</taxon>
        <taxon>Pseudomonadota</taxon>
        <taxon>Gammaproteobacteria</taxon>
        <taxon>Enterobacterales</taxon>
        <taxon>Morganellaceae</taxon>
        <taxon>Arsenophonus</taxon>
    </lineage>
</organism>
<comment type="function">
    <text evidence="7">Hydrolysis of the deoxyribose N-glycosidic bond to excise 3-methyladenine from the damaged DNA polymer formed by alkylation lesions.</text>
</comment>
<dbReference type="InterPro" id="IPR011257">
    <property type="entry name" value="DNA_glycosylase"/>
</dbReference>
<dbReference type="FunFam" id="1.10.340.30:FF:000009">
    <property type="entry name" value="DNA-3-methyladenine glycosylase I"/>
    <property type="match status" value="1"/>
</dbReference>
<keyword evidence="3 10" id="KW-0378">Hydrolase</keyword>
<evidence type="ECO:0000256" key="5">
    <source>
        <dbReference type="ARBA" id="ARBA00023204"/>
    </source>
</evidence>
<evidence type="ECO:0000256" key="1">
    <source>
        <dbReference type="ARBA" id="ARBA00022723"/>
    </source>
</evidence>
<evidence type="ECO:0000256" key="3">
    <source>
        <dbReference type="ARBA" id="ARBA00022801"/>
    </source>
</evidence>
<keyword evidence="5" id="KW-0234">DNA repair</keyword>
<evidence type="ECO:0000313" key="11">
    <source>
        <dbReference type="Proteomes" id="UP001177597"/>
    </source>
</evidence>
<comment type="catalytic activity">
    <reaction evidence="6">
        <text>Hydrolysis of alkylated DNA, releasing 3-methyladenine.</text>
        <dbReference type="EC" id="3.2.2.20"/>
    </reaction>
</comment>
<reference evidence="10" key="1">
    <citation type="submission" date="2023-04" db="EMBL/GenBank/DDBJ databases">
        <title>Genome dynamics across the evolutionary transition to endosymbiosis.</title>
        <authorList>
            <person name="Siozios S."/>
            <person name="Nadal-Jimenez P."/>
            <person name="Azagi T."/>
            <person name="Sprong H."/>
            <person name="Frost C.L."/>
            <person name="Parratt S.R."/>
            <person name="Taylor G."/>
            <person name="Brettell L."/>
            <person name="Lew K.C."/>
            <person name="Croft L."/>
            <person name="King K.C."/>
            <person name="Brockhurst M.A."/>
            <person name="Hypsa V."/>
            <person name="Novakova E."/>
            <person name="Darby A.C."/>
            <person name="Hurst G.D.D."/>
        </authorList>
    </citation>
    <scope>NUCLEOTIDE SEQUENCE</scope>
    <source>
        <strain evidence="10">AIh</strain>
    </source>
</reference>
<dbReference type="Proteomes" id="UP001177597">
    <property type="component" value="Chromosome"/>
</dbReference>
<feature type="binding site" evidence="9">
    <location>
        <position position="177"/>
    </location>
    <ligand>
        <name>Zn(2+)</name>
        <dbReference type="ChEBI" id="CHEBI:29105"/>
    </ligand>
</feature>